<dbReference type="PANTHER" id="PTHR43135:SF3">
    <property type="entry name" value="ALPHA-D-RIBOSE 1-METHYLPHOSPHONATE 5-TRIPHOSPHATE DIPHOSPHATASE"/>
    <property type="match status" value="1"/>
</dbReference>
<dbReference type="InterPro" id="IPR012696">
    <property type="entry name" value="PhnM"/>
</dbReference>
<keyword evidence="3" id="KW-1185">Reference proteome</keyword>
<dbReference type="NCBIfam" id="NF011987">
    <property type="entry name" value="PRK15446.2-3"/>
    <property type="match status" value="1"/>
</dbReference>
<dbReference type="RefSeq" id="WP_201657534.1">
    <property type="nucleotide sequence ID" value="NZ_CP068047.1"/>
</dbReference>
<dbReference type="InterPro" id="IPR051781">
    <property type="entry name" value="Metallo-dep_Hydrolase"/>
</dbReference>
<dbReference type="NCBIfam" id="TIGR02318">
    <property type="entry name" value="phosphono_phnM"/>
    <property type="match status" value="1"/>
</dbReference>
<feature type="domain" description="Amidohydrolase 3" evidence="1">
    <location>
        <begin position="165"/>
        <end position="356"/>
    </location>
</feature>
<dbReference type="NCBIfam" id="NF011983">
    <property type="entry name" value="PRK15446.1-4"/>
    <property type="match status" value="1"/>
</dbReference>
<proteinExistence type="predicted"/>
<dbReference type="GO" id="GO:0016787">
    <property type="term" value="F:hydrolase activity"/>
    <property type="evidence" value="ECO:0007669"/>
    <property type="project" value="UniProtKB-KW"/>
</dbReference>
<dbReference type="InterPro" id="IPR032466">
    <property type="entry name" value="Metal_Hydrolase"/>
</dbReference>
<dbReference type="CDD" id="cd01306">
    <property type="entry name" value="PhnM"/>
    <property type="match status" value="1"/>
</dbReference>
<dbReference type="Proteomes" id="UP000595460">
    <property type="component" value="Chromosome"/>
</dbReference>
<dbReference type="InterPro" id="IPR013108">
    <property type="entry name" value="Amidohydro_3"/>
</dbReference>
<dbReference type="SUPFAM" id="SSF51338">
    <property type="entry name" value="Composite domain of metallo-dependent hydrolases"/>
    <property type="match status" value="1"/>
</dbReference>
<dbReference type="NCBIfam" id="NF011990">
    <property type="entry name" value="PRK15446.2-6"/>
    <property type="match status" value="1"/>
</dbReference>
<evidence type="ECO:0000259" key="1">
    <source>
        <dbReference type="Pfam" id="PF07969"/>
    </source>
</evidence>
<reference evidence="2 3" key="1">
    <citation type="submission" date="2021-01" db="EMBL/GenBank/DDBJ databases">
        <title>Genome seq and assembly of Devosia sp. G19.</title>
        <authorList>
            <person name="Chhetri G."/>
        </authorList>
    </citation>
    <scope>NUCLEOTIDE SEQUENCE [LARGE SCALE GENOMIC DNA]</scope>
    <source>
        <strain evidence="2 3">G19</strain>
    </source>
</reference>
<name>A0ABX7BWU4_9HYPH</name>
<gene>
    <name evidence="2" type="ORF">JI749_01070</name>
</gene>
<organism evidence="2 3">
    <name type="scientific">Devosia oryziradicis</name>
    <dbReference type="NCBI Taxonomy" id="2801335"/>
    <lineage>
        <taxon>Bacteria</taxon>
        <taxon>Pseudomonadati</taxon>
        <taxon>Pseudomonadota</taxon>
        <taxon>Alphaproteobacteria</taxon>
        <taxon>Hyphomicrobiales</taxon>
        <taxon>Devosiaceae</taxon>
        <taxon>Devosia</taxon>
    </lineage>
</organism>
<dbReference type="Gene3D" id="3.20.20.140">
    <property type="entry name" value="Metal-dependent hydrolases"/>
    <property type="match status" value="2"/>
</dbReference>
<dbReference type="InterPro" id="IPR011059">
    <property type="entry name" value="Metal-dep_hydrolase_composite"/>
</dbReference>
<sequence>MGAAAFRNARIVLADEIVDGSVAVDGDRIAGLDRGISQVGEDFEGDYLIPGLVELHTDHLENHYRPRPGVFWDAMASLHAHDVQIAGSGITTVFDAVRIGSDRDMPQMREHAGMLIDAIRAARQQGWLRAEHLVHLRCELPSADVIDHYESFVEFPETRLISLMDHTPGQRQFTSLETYKLFYKKQLGVTQEEVERYLAEALAQHERHAAPNRRHLVQRARALHLAMASHDDATLAHVEQAVEDGVAIAEFPTTLEAAAAAHDAGLAILMGAPNVVRGKSHSGNISATDLVRAGLLDILSSDYVPFAPLQAAFALPQRVDNVALPTALATVTRNPARAVGLDDRGEIAIGKRADLVRIKLVGGLPVVRGVWRQGIRVS</sequence>
<dbReference type="EMBL" id="CP068047">
    <property type="protein sequence ID" value="QQR36261.1"/>
    <property type="molecule type" value="Genomic_DNA"/>
</dbReference>
<dbReference type="NCBIfam" id="NF011981">
    <property type="entry name" value="PRK15446.1-2"/>
    <property type="match status" value="1"/>
</dbReference>
<dbReference type="Pfam" id="PF07969">
    <property type="entry name" value="Amidohydro_3"/>
    <property type="match status" value="1"/>
</dbReference>
<evidence type="ECO:0000313" key="2">
    <source>
        <dbReference type="EMBL" id="QQR36261.1"/>
    </source>
</evidence>
<accession>A0ABX7BWU4</accession>
<protein>
    <submittedName>
        <fullName evidence="2">Alpha-D-ribose 1-methylphosphonate 5-triphosphate diphosphatase</fullName>
        <ecNumber evidence="2">3.6.1.63</ecNumber>
    </submittedName>
</protein>
<dbReference type="EC" id="3.6.1.63" evidence="2"/>
<evidence type="ECO:0000313" key="3">
    <source>
        <dbReference type="Proteomes" id="UP000595460"/>
    </source>
</evidence>
<dbReference type="Gene3D" id="2.30.40.10">
    <property type="entry name" value="Urease, subunit C, domain 1"/>
    <property type="match status" value="1"/>
</dbReference>
<keyword evidence="2" id="KW-0378">Hydrolase</keyword>
<dbReference type="SUPFAM" id="SSF51556">
    <property type="entry name" value="Metallo-dependent hydrolases"/>
    <property type="match status" value="1"/>
</dbReference>
<dbReference type="NCBIfam" id="NF011984">
    <property type="entry name" value="PRK15446.1-5"/>
    <property type="match status" value="1"/>
</dbReference>
<dbReference type="PANTHER" id="PTHR43135">
    <property type="entry name" value="ALPHA-D-RIBOSE 1-METHYLPHOSPHONATE 5-TRIPHOSPHATE DIPHOSPHATASE"/>
    <property type="match status" value="1"/>
</dbReference>
<dbReference type="PIRSF" id="PIRSF038971">
    <property type="entry name" value="PhnM"/>
    <property type="match status" value="1"/>
</dbReference>